<evidence type="ECO:0008006" key="5">
    <source>
        <dbReference type="Google" id="ProtNLM"/>
    </source>
</evidence>
<dbReference type="EMBL" id="CM001222">
    <property type="protein sequence ID" value="KEH27236.1"/>
    <property type="molecule type" value="Genomic_DNA"/>
</dbReference>
<proteinExistence type="predicted"/>
<dbReference type="AlphaFoldDB" id="A0A072UCP8"/>
<dbReference type="EnsemblPlants" id="KEH27236">
    <property type="protein sequence ID" value="KEH27236"/>
    <property type="gene ID" value="MTR_6g090445"/>
</dbReference>
<evidence type="ECO:0000313" key="3">
    <source>
        <dbReference type="EnsemblPlants" id="KEH27236"/>
    </source>
</evidence>
<feature type="signal peptide" evidence="1">
    <location>
        <begin position="1"/>
        <end position="18"/>
    </location>
</feature>
<reference evidence="2 4" key="2">
    <citation type="journal article" date="2014" name="BMC Genomics">
        <title>An improved genome release (version Mt4.0) for the model legume Medicago truncatula.</title>
        <authorList>
            <person name="Tang H."/>
            <person name="Krishnakumar V."/>
            <person name="Bidwell S."/>
            <person name="Rosen B."/>
            <person name="Chan A."/>
            <person name="Zhou S."/>
            <person name="Gentzbittel L."/>
            <person name="Childs K.L."/>
            <person name="Yandell M."/>
            <person name="Gundlach H."/>
            <person name="Mayer K.F."/>
            <person name="Schwartz D.C."/>
            <person name="Town C.D."/>
        </authorList>
    </citation>
    <scope>GENOME REANNOTATION</scope>
    <source>
        <strain evidence="2">A17</strain>
        <strain evidence="3 4">cv. Jemalong A17</strain>
    </source>
</reference>
<evidence type="ECO:0000313" key="2">
    <source>
        <dbReference type="EMBL" id="KEH27236.1"/>
    </source>
</evidence>
<dbReference type="HOGENOM" id="CLU_2472494_0_0_1"/>
<accession>A0A072UCP8</accession>
<sequence length="88" mass="10506">MWHVGYVLLVVKVHLCNFMVFSREILSQYLILCVKSEHRVFKYCFPFCGEGSSLQLHGFLSRDEFNLDITKKRIVYLWRVATTFKKLQ</sequence>
<dbReference type="Proteomes" id="UP000002051">
    <property type="component" value="Chromosome 6"/>
</dbReference>
<keyword evidence="1" id="KW-0732">Signal</keyword>
<evidence type="ECO:0000313" key="4">
    <source>
        <dbReference type="Proteomes" id="UP000002051"/>
    </source>
</evidence>
<keyword evidence="4" id="KW-1185">Reference proteome</keyword>
<reference evidence="2 4" key="1">
    <citation type="journal article" date="2011" name="Nature">
        <title>The Medicago genome provides insight into the evolution of rhizobial symbioses.</title>
        <authorList>
            <person name="Young N.D."/>
            <person name="Debelle F."/>
            <person name="Oldroyd G.E."/>
            <person name="Geurts R."/>
            <person name="Cannon S.B."/>
            <person name="Udvardi M.K."/>
            <person name="Benedito V.A."/>
            <person name="Mayer K.F."/>
            <person name="Gouzy J."/>
            <person name="Schoof H."/>
            <person name="Van de Peer Y."/>
            <person name="Proost S."/>
            <person name="Cook D.R."/>
            <person name="Meyers B.C."/>
            <person name="Spannagl M."/>
            <person name="Cheung F."/>
            <person name="De Mita S."/>
            <person name="Krishnakumar V."/>
            <person name="Gundlach H."/>
            <person name="Zhou S."/>
            <person name="Mudge J."/>
            <person name="Bharti A.K."/>
            <person name="Murray J.D."/>
            <person name="Naoumkina M.A."/>
            <person name="Rosen B."/>
            <person name="Silverstein K.A."/>
            <person name="Tang H."/>
            <person name="Rombauts S."/>
            <person name="Zhao P.X."/>
            <person name="Zhou P."/>
            <person name="Barbe V."/>
            <person name="Bardou P."/>
            <person name="Bechner M."/>
            <person name="Bellec A."/>
            <person name="Berger A."/>
            <person name="Berges H."/>
            <person name="Bidwell S."/>
            <person name="Bisseling T."/>
            <person name="Choisne N."/>
            <person name="Couloux A."/>
            <person name="Denny R."/>
            <person name="Deshpande S."/>
            <person name="Dai X."/>
            <person name="Doyle J.J."/>
            <person name="Dudez A.M."/>
            <person name="Farmer A.D."/>
            <person name="Fouteau S."/>
            <person name="Franken C."/>
            <person name="Gibelin C."/>
            <person name="Gish J."/>
            <person name="Goldstein S."/>
            <person name="Gonzalez A.J."/>
            <person name="Green P.J."/>
            <person name="Hallab A."/>
            <person name="Hartog M."/>
            <person name="Hua A."/>
            <person name="Humphray S.J."/>
            <person name="Jeong D.H."/>
            <person name="Jing Y."/>
            <person name="Jocker A."/>
            <person name="Kenton S.M."/>
            <person name="Kim D.J."/>
            <person name="Klee K."/>
            <person name="Lai H."/>
            <person name="Lang C."/>
            <person name="Lin S."/>
            <person name="Macmil S.L."/>
            <person name="Magdelenat G."/>
            <person name="Matthews L."/>
            <person name="McCorrison J."/>
            <person name="Monaghan E.L."/>
            <person name="Mun J.H."/>
            <person name="Najar F.Z."/>
            <person name="Nicholson C."/>
            <person name="Noirot C."/>
            <person name="O'Bleness M."/>
            <person name="Paule C.R."/>
            <person name="Poulain J."/>
            <person name="Prion F."/>
            <person name="Qin B."/>
            <person name="Qu C."/>
            <person name="Retzel E.F."/>
            <person name="Riddle C."/>
            <person name="Sallet E."/>
            <person name="Samain S."/>
            <person name="Samson N."/>
            <person name="Sanders I."/>
            <person name="Saurat O."/>
            <person name="Scarpelli C."/>
            <person name="Schiex T."/>
            <person name="Segurens B."/>
            <person name="Severin A.J."/>
            <person name="Sherrier D.J."/>
            <person name="Shi R."/>
            <person name="Sims S."/>
            <person name="Singer S.R."/>
            <person name="Sinharoy S."/>
            <person name="Sterck L."/>
            <person name="Viollet A."/>
            <person name="Wang B.B."/>
            <person name="Wang K."/>
            <person name="Wang M."/>
            <person name="Wang X."/>
            <person name="Warfsmann J."/>
            <person name="Weissenbach J."/>
            <person name="White D.D."/>
            <person name="White J.D."/>
            <person name="Wiley G.B."/>
            <person name="Wincker P."/>
            <person name="Xing Y."/>
            <person name="Yang L."/>
            <person name="Yao Z."/>
            <person name="Ying F."/>
            <person name="Zhai J."/>
            <person name="Zhou L."/>
            <person name="Zuber A."/>
            <person name="Denarie J."/>
            <person name="Dixon R.A."/>
            <person name="May G.D."/>
            <person name="Schwartz D.C."/>
            <person name="Rogers J."/>
            <person name="Quetier F."/>
            <person name="Town C.D."/>
            <person name="Roe B.A."/>
        </authorList>
    </citation>
    <scope>NUCLEOTIDE SEQUENCE [LARGE SCALE GENOMIC DNA]</scope>
    <source>
        <strain evidence="2">A17</strain>
        <strain evidence="3 4">cv. Jemalong A17</strain>
    </source>
</reference>
<name>A0A072UCP8_MEDTR</name>
<protein>
    <recommendedName>
        <fullName evidence="5">Transmembrane protein</fullName>
    </recommendedName>
</protein>
<organism evidence="2 4">
    <name type="scientific">Medicago truncatula</name>
    <name type="common">Barrel medic</name>
    <name type="synonym">Medicago tribuloides</name>
    <dbReference type="NCBI Taxonomy" id="3880"/>
    <lineage>
        <taxon>Eukaryota</taxon>
        <taxon>Viridiplantae</taxon>
        <taxon>Streptophyta</taxon>
        <taxon>Embryophyta</taxon>
        <taxon>Tracheophyta</taxon>
        <taxon>Spermatophyta</taxon>
        <taxon>Magnoliopsida</taxon>
        <taxon>eudicotyledons</taxon>
        <taxon>Gunneridae</taxon>
        <taxon>Pentapetalae</taxon>
        <taxon>rosids</taxon>
        <taxon>fabids</taxon>
        <taxon>Fabales</taxon>
        <taxon>Fabaceae</taxon>
        <taxon>Papilionoideae</taxon>
        <taxon>50 kb inversion clade</taxon>
        <taxon>NPAAA clade</taxon>
        <taxon>Hologalegina</taxon>
        <taxon>IRL clade</taxon>
        <taxon>Trifolieae</taxon>
        <taxon>Medicago</taxon>
    </lineage>
</organism>
<reference evidence="3" key="3">
    <citation type="submission" date="2015-04" db="UniProtKB">
        <authorList>
            <consortium name="EnsemblPlants"/>
        </authorList>
    </citation>
    <scope>IDENTIFICATION</scope>
    <source>
        <strain evidence="3">cv. Jemalong A17</strain>
    </source>
</reference>
<feature type="chain" id="PRO_5014499520" description="Transmembrane protein" evidence="1">
    <location>
        <begin position="19"/>
        <end position="88"/>
    </location>
</feature>
<gene>
    <name evidence="2" type="ordered locus">MTR_6g090445</name>
</gene>
<evidence type="ECO:0000256" key="1">
    <source>
        <dbReference type="SAM" id="SignalP"/>
    </source>
</evidence>